<feature type="compositionally biased region" description="Basic and acidic residues" evidence="1">
    <location>
        <begin position="102"/>
        <end position="119"/>
    </location>
</feature>
<feature type="region of interest" description="Disordered" evidence="1">
    <location>
        <begin position="204"/>
        <end position="237"/>
    </location>
</feature>
<dbReference type="VEuPathDB" id="FungiDB:ASPVEDRAFT_45806"/>
<dbReference type="EMBL" id="KV878134">
    <property type="protein sequence ID" value="OJJ06403.1"/>
    <property type="molecule type" value="Genomic_DNA"/>
</dbReference>
<evidence type="ECO:0008006" key="4">
    <source>
        <dbReference type="Google" id="ProtNLM"/>
    </source>
</evidence>
<proteinExistence type="predicted"/>
<sequence>MEMDNMSMDLPHTTEFINRILSQVSRCVTSTTPPPGEGGLENQTQRHPRLTQSQPTSAFPNSQLTNLKPLMLTLHCIFPNEFLLALDILDRGLVRRVRTRCRNESRERDGEEAHAKKEPVGLQPDDGDKDKNKSSETQQEDFFFVTSASIAPSALRPSYPASQSGGAQSQLQTQKQWQEKGYEVRLQAWNCTCASFTLSAFSGLGPEPSSPPPSSSSSDQGRDIEGNDSPMAAYDHGGGANVDAHAFDTPAYSFGGTLPLRPESASPVCKHILACLLAALCPGLGGGDEATGSWQLVNLDGDEIAALCAGWGG</sequence>
<name>A0A1L9PY61_ASPVE</name>
<accession>A0A1L9PY61</accession>
<dbReference type="RefSeq" id="XP_040672165.1">
    <property type="nucleotide sequence ID" value="XM_040813398.1"/>
</dbReference>
<gene>
    <name evidence="2" type="ORF">ASPVEDRAFT_45806</name>
</gene>
<dbReference type="AlphaFoldDB" id="A0A1L9PY61"/>
<dbReference type="STRING" id="1036611.A0A1L9PY61"/>
<keyword evidence="3" id="KW-1185">Reference proteome</keyword>
<organism evidence="2 3">
    <name type="scientific">Aspergillus versicolor CBS 583.65</name>
    <dbReference type="NCBI Taxonomy" id="1036611"/>
    <lineage>
        <taxon>Eukaryota</taxon>
        <taxon>Fungi</taxon>
        <taxon>Dikarya</taxon>
        <taxon>Ascomycota</taxon>
        <taxon>Pezizomycotina</taxon>
        <taxon>Eurotiomycetes</taxon>
        <taxon>Eurotiomycetidae</taxon>
        <taxon>Eurotiales</taxon>
        <taxon>Aspergillaceae</taxon>
        <taxon>Aspergillus</taxon>
        <taxon>Aspergillus subgen. Nidulantes</taxon>
    </lineage>
</organism>
<evidence type="ECO:0000313" key="2">
    <source>
        <dbReference type="EMBL" id="OJJ06403.1"/>
    </source>
</evidence>
<protein>
    <recommendedName>
        <fullName evidence="4">SWIM-type domain-containing protein</fullName>
    </recommendedName>
</protein>
<feature type="region of interest" description="Disordered" evidence="1">
    <location>
        <begin position="102"/>
        <end position="142"/>
    </location>
</feature>
<feature type="region of interest" description="Disordered" evidence="1">
    <location>
        <begin position="27"/>
        <end position="62"/>
    </location>
</feature>
<evidence type="ECO:0000313" key="3">
    <source>
        <dbReference type="Proteomes" id="UP000184073"/>
    </source>
</evidence>
<dbReference type="Proteomes" id="UP000184073">
    <property type="component" value="Unassembled WGS sequence"/>
</dbReference>
<feature type="compositionally biased region" description="Polar residues" evidence="1">
    <location>
        <begin position="41"/>
        <end position="62"/>
    </location>
</feature>
<dbReference type="GeneID" id="63728909"/>
<dbReference type="OrthoDB" id="5413281at2759"/>
<reference evidence="3" key="1">
    <citation type="journal article" date="2017" name="Genome Biol.">
        <title>Comparative genomics reveals high biological diversity and specific adaptations in the industrially and medically important fungal genus Aspergillus.</title>
        <authorList>
            <person name="de Vries R.P."/>
            <person name="Riley R."/>
            <person name="Wiebenga A."/>
            <person name="Aguilar-Osorio G."/>
            <person name="Amillis S."/>
            <person name="Uchima C.A."/>
            <person name="Anderluh G."/>
            <person name="Asadollahi M."/>
            <person name="Askin M."/>
            <person name="Barry K."/>
            <person name="Battaglia E."/>
            <person name="Bayram O."/>
            <person name="Benocci T."/>
            <person name="Braus-Stromeyer S.A."/>
            <person name="Caldana C."/>
            <person name="Canovas D."/>
            <person name="Cerqueira G.C."/>
            <person name="Chen F."/>
            <person name="Chen W."/>
            <person name="Choi C."/>
            <person name="Clum A."/>
            <person name="Dos Santos R.A."/>
            <person name="Damasio A.R."/>
            <person name="Diallinas G."/>
            <person name="Emri T."/>
            <person name="Fekete E."/>
            <person name="Flipphi M."/>
            <person name="Freyberg S."/>
            <person name="Gallo A."/>
            <person name="Gournas C."/>
            <person name="Habgood R."/>
            <person name="Hainaut M."/>
            <person name="Harispe M.L."/>
            <person name="Henrissat B."/>
            <person name="Hilden K.S."/>
            <person name="Hope R."/>
            <person name="Hossain A."/>
            <person name="Karabika E."/>
            <person name="Karaffa L."/>
            <person name="Karanyi Z."/>
            <person name="Krasevec N."/>
            <person name="Kuo A."/>
            <person name="Kusch H."/>
            <person name="LaButti K."/>
            <person name="Lagendijk E.L."/>
            <person name="Lapidus A."/>
            <person name="Levasseur A."/>
            <person name="Lindquist E."/>
            <person name="Lipzen A."/>
            <person name="Logrieco A.F."/>
            <person name="MacCabe A."/>
            <person name="Maekelae M.R."/>
            <person name="Malavazi I."/>
            <person name="Melin P."/>
            <person name="Meyer V."/>
            <person name="Mielnichuk N."/>
            <person name="Miskei M."/>
            <person name="Molnar A.P."/>
            <person name="Mule G."/>
            <person name="Ngan C.Y."/>
            <person name="Orejas M."/>
            <person name="Orosz E."/>
            <person name="Ouedraogo J.P."/>
            <person name="Overkamp K.M."/>
            <person name="Park H.-S."/>
            <person name="Perrone G."/>
            <person name="Piumi F."/>
            <person name="Punt P.J."/>
            <person name="Ram A.F."/>
            <person name="Ramon A."/>
            <person name="Rauscher S."/>
            <person name="Record E."/>
            <person name="Riano-Pachon D.M."/>
            <person name="Robert V."/>
            <person name="Roehrig J."/>
            <person name="Ruller R."/>
            <person name="Salamov A."/>
            <person name="Salih N.S."/>
            <person name="Samson R.A."/>
            <person name="Sandor E."/>
            <person name="Sanguinetti M."/>
            <person name="Schuetze T."/>
            <person name="Sepcic K."/>
            <person name="Shelest E."/>
            <person name="Sherlock G."/>
            <person name="Sophianopoulou V."/>
            <person name="Squina F.M."/>
            <person name="Sun H."/>
            <person name="Susca A."/>
            <person name="Todd R.B."/>
            <person name="Tsang A."/>
            <person name="Unkles S.E."/>
            <person name="van de Wiele N."/>
            <person name="van Rossen-Uffink D."/>
            <person name="Oliveira J.V."/>
            <person name="Vesth T.C."/>
            <person name="Visser J."/>
            <person name="Yu J.-H."/>
            <person name="Zhou M."/>
            <person name="Andersen M.R."/>
            <person name="Archer D.B."/>
            <person name="Baker S.E."/>
            <person name="Benoit I."/>
            <person name="Brakhage A.A."/>
            <person name="Braus G.H."/>
            <person name="Fischer R."/>
            <person name="Frisvad J.C."/>
            <person name="Goldman G.H."/>
            <person name="Houbraken J."/>
            <person name="Oakley B."/>
            <person name="Pocsi I."/>
            <person name="Scazzocchio C."/>
            <person name="Seiboth B."/>
            <person name="vanKuyk P.A."/>
            <person name="Wortman J."/>
            <person name="Dyer P.S."/>
            <person name="Grigoriev I.V."/>
        </authorList>
    </citation>
    <scope>NUCLEOTIDE SEQUENCE [LARGE SCALE GENOMIC DNA]</scope>
    <source>
        <strain evidence="3">CBS 583.65</strain>
    </source>
</reference>
<evidence type="ECO:0000256" key="1">
    <source>
        <dbReference type="SAM" id="MobiDB-lite"/>
    </source>
</evidence>